<organism evidence="10 12">
    <name type="scientific">Chitinophaga sancti</name>
    <dbReference type="NCBI Taxonomy" id="1004"/>
    <lineage>
        <taxon>Bacteria</taxon>
        <taxon>Pseudomonadati</taxon>
        <taxon>Bacteroidota</taxon>
        <taxon>Chitinophagia</taxon>
        <taxon>Chitinophagales</taxon>
        <taxon>Chitinophagaceae</taxon>
        <taxon>Chitinophaga</taxon>
    </lineage>
</organism>
<dbReference type="InterPro" id="IPR058624">
    <property type="entry name" value="MdtA-like_HH"/>
</dbReference>
<dbReference type="AlphaFoldDB" id="A0A1K1SVD7"/>
<keyword evidence="3 6" id="KW-1133">Transmembrane helix</keyword>
<dbReference type="GO" id="GO:0055085">
    <property type="term" value="P:transmembrane transport"/>
    <property type="evidence" value="ECO:0007669"/>
    <property type="project" value="InterPro"/>
</dbReference>
<dbReference type="SUPFAM" id="SSF111369">
    <property type="entry name" value="HlyD-like secretion proteins"/>
    <property type="match status" value="2"/>
</dbReference>
<accession>A0A1K1SVD7</accession>
<evidence type="ECO:0000256" key="4">
    <source>
        <dbReference type="ARBA" id="ARBA00023136"/>
    </source>
</evidence>
<dbReference type="Gene3D" id="2.40.30.170">
    <property type="match status" value="1"/>
</dbReference>
<dbReference type="PANTHER" id="PTHR30386">
    <property type="entry name" value="MEMBRANE FUSION SUBUNIT OF EMRAB-TOLC MULTIDRUG EFFLUX PUMP"/>
    <property type="match status" value="1"/>
</dbReference>
<evidence type="ECO:0000256" key="5">
    <source>
        <dbReference type="SAM" id="Coils"/>
    </source>
</evidence>
<feature type="coiled-coil region" evidence="5">
    <location>
        <begin position="151"/>
        <end position="208"/>
    </location>
</feature>
<dbReference type="GO" id="GO:0016020">
    <property type="term" value="C:membrane"/>
    <property type="evidence" value="ECO:0007669"/>
    <property type="project" value="UniProtKB-SubCell"/>
</dbReference>
<feature type="domain" description="CusB-like beta-barrel" evidence="9">
    <location>
        <begin position="247"/>
        <end position="286"/>
    </location>
</feature>
<keyword evidence="5" id="KW-0175">Coiled coil</keyword>
<gene>
    <name evidence="10" type="ORF">SAMN05661012_06213</name>
    <name evidence="11" type="ORF">SR876_03575</name>
</gene>
<evidence type="ECO:0000259" key="7">
    <source>
        <dbReference type="Pfam" id="PF25876"/>
    </source>
</evidence>
<proteinExistence type="predicted"/>
<dbReference type="Proteomes" id="UP000183788">
    <property type="component" value="Unassembled WGS sequence"/>
</dbReference>
<evidence type="ECO:0000256" key="1">
    <source>
        <dbReference type="ARBA" id="ARBA00004167"/>
    </source>
</evidence>
<reference evidence="10 12" key="1">
    <citation type="submission" date="2016-11" db="EMBL/GenBank/DDBJ databases">
        <authorList>
            <person name="Jaros S."/>
            <person name="Januszkiewicz K."/>
            <person name="Wedrychowicz H."/>
        </authorList>
    </citation>
    <scope>NUCLEOTIDE SEQUENCE [LARGE SCALE GENOMIC DNA]</scope>
    <source>
        <strain evidence="10 12">DSM 784</strain>
    </source>
</reference>
<evidence type="ECO:0000313" key="11">
    <source>
        <dbReference type="EMBL" id="WQG90562.1"/>
    </source>
</evidence>
<dbReference type="OrthoDB" id="9811754at2"/>
<evidence type="ECO:0000256" key="6">
    <source>
        <dbReference type="SAM" id="Phobius"/>
    </source>
</evidence>
<evidence type="ECO:0000313" key="12">
    <source>
        <dbReference type="Proteomes" id="UP000183788"/>
    </source>
</evidence>
<dbReference type="Pfam" id="PF25917">
    <property type="entry name" value="BSH_RND"/>
    <property type="match status" value="1"/>
</dbReference>
<keyword evidence="2 6" id="KW-0812">Transmembrane</keyword>
<dbReference type="Pfam" id="PF25954">
    <property type="entry name" value="Beta-barrel_RND_2"/>
    <property type="match status" value="1"/>
</dbReference>
<feature type="domain" description="Multidrug resistance protein MdtA-like barrel-sandwich hybrid" evidence="8">
    <location>
        <begin position="48"/>
        <end position="241"/>
    </location>
</feature>
<dbReference type="Gene3D" id="2.40.50.100">
    <property type="match status" value="1"/>
</dbReference>
<comment type="subcellular location">
    <subcellularLocation>
        <location evidence="1">Membrane</location>
        <topology evidence="1">Single-pass membrane protein</topology>
    </subcellularLocation>
</comment>
<dbReference type="InterPro" id="IPR050739">
    <property type="entry name" value="MFP"/>
</dbReference>
<dbReference type="InterPro" id="IPR058792">
    <property type="entry name" value="Beta-barrel_RND_2"/>
</dbReference>
<evidence type="ECO:0000256" key="2">
    <source>
        <dbReference type="ARBA" id="ARBA00022692"/>
    </source>
</evidence>
<dbReference type="InterPro" id="IPR058625">
    <property type="entry name" value="MdtA-like_BSH"/>
</dbReference>
<dbReference type="STRING" id="1004.SAMN05661012_06213"/>
<evidence type="ECO:0000259" key="8">
    <source>
        <dbReference type="Pfam" id="PF25917"/>
    </source>
</evidence>
<evidence type="ECO:0000256" key="3">
    <source>
        <dbReference type="ARBA" id="ARBA00022989"/>
    </source>
</evidence>
<dbReference type="RefSeq" id="WP_072365923.1">
    <property type="nucleotide sequence ID" value="NZ_CP139972.1"/>
</dbReference>
<reference evidence="11 13" key="2">
    <citation type="submission" date="2023-11" db="EMBL/GenBank/DDBJ databases">
        <title>MicrobeMod: A computational toolkit for identifying prokaryotic methylation and restriction-modification with nanopore sequencing.</title>
        <authorList>
            <person name="Crits-Christoph A."/>
            <person name="Kang S.C."/>
            <person name="Lee H."/>
            <person name="Ostrov N."/>
        </authorList>
    </citation>
    <scope>NUCLEOTIDE SEQUENCE [LARGE SCALE GENOMIC DNA]</scope>
    <source>
        <strain evidence="11 13">ATCC 23090</strain>
    </source>
</reference>
<evidence type="ECO:0000313" key="10">
    <source>
        <dbReference type="EMBL" id="SFW88204.1"/>
    </source>
</evidence>
<dbReference type="Gene3D" id="1.10.287.470">
    <property type="entry name" value="Helix hairpin bin"/>
    <property type="match status" value="1"/>
</dbReference>
<name>A0A1K1SVD7_9BACT</name>
<protein>
    <submittedName>
        <fullName evidence="11">HlyD family secretion protein</fullName>
    </submittedName>
    <submittedName>
        <fullName evidence="10">Membrane fusion protein, multidrug efflux system</fullName>
    </submittedName>
</protein>
<evidence type="ECO:0000259" key="9">
    <source>
        <dbReference type="Pfam" id="PF25954"/>
    </source>
</evidence>
<keyword evidence="4 6" id="KW-0472">Membrane</keyword>
<dbReference type="EMBL" id="CP140154">
    <property type="protein sequence ID" value="WQG90562.1"/>
    <property type="molecule type" value="Genomic_DNA"/>
</dbReference>
<feature type="domain" description="Multidrug resistance protein MdtA-like alpha-helical hairpin" evidence="7">
    <location>
        <begin position="124"/>
        <end position="210"/>
    </location>
</feature>
<feature type="transmembrane region" description="Helical" evidence="6">
    <location>
        <begin position="6"/>
        <end position="28"/>
    </location>
</feature>
<dbReference type="Proteomes" id="UP001326715">
    <property type="component" value="Chromosome"/>
</dbReference>
<sequence length="342" mass="37775">MKKKNLAFNIFFGLIAVAAIVIATRYFFHLSTREMSDDAQVQQLLSPVNARVGGYIREIRFTEFQQVHKGDTLVIIDPGDYLVQRSLAEAGLLDAQAGKSVAQSTVSTVQSNLSISDANIGEIRARLWNAEKNLQRYEILLKQESITQQQYDQAASDYESLKARLLSLENVKTASSRSVTEASNRVSVNEANIKRAEANLEMANLNLSYTVILAPCDGTIGRKTIIVGQLVQQGQPIVSVVDDKQKWVTVNFREKQMPQVQVGKKVRIHIDAFPDKEFSGQVQSIATATGAVFSMVPTDNATGNFVKVQQRIPVRVEFTADNDKALLSQLRAGMNAVVTISK</sequence>
<dbReference type="EMBL" id="FPIZ01000035">
    <property type="protein sequence ID" value="SFW88204.1"/>
    <property type="molecule type" value="Genomic_DNA"/>
</dbReference>
<dbReference type="PANTHER" id="PTHR30386:SF26">
    <property type="entry name" value="TRANSPORT PROTEIN COMB"/>
    <property type="match status" value="1"/>
</dbReference>
<keyword evidence="13" id="KW-1185">Reference proteome</keyword>
<evidence type="ECO:0000313" key="13">
    <source>
        <dbReference type="Proteomes" id="UP001326715"/>
    </source>
</evidence>
<dbReference type="Pfam" id="PF25876">
    <property type="entry name" value="HH_MFP_RND"/>
    <property type="match status" value="1"/>
</dbReference>